<protein>
    <submittedName>
        <fullName evidence="1">Uncharacterized protein</fullName>
    </submittedName>
</protein>
<evidence type="ECO:0000313" key="1">
    <source>
        <dbReference type="EMBL" id="ACL44728.1"/>
    </source>
</evidence>
<proteinExistence type="predicted"/>
<dbReference type="OrthoDB" id="4535590at2"/>
<gene>
    <name evidence="1" type="ordered locus">Cyan7425_2370</name>
</gene>
<dbReference type="AlphaFoldDB" id="B8HWE9"/>
<dbReference type="eggNOG" id="ENOG5032WYG">
    <property type="taxonomic scope" value="Bacteria"/>
</dbReference>
<dbReference type="EMBL" id="CP001344">
    <property type="protein sequence ID" value="ACL44728.1"/>
    <property type="molecule type" value="Genomic_DNA"/>
</dbReference>
<dbReference type="HOGENOM" id="CLU_2342086_0_0_3"/>
<dbReference type="KEGG" id="cyn:Cyan7425_2370"/>
<reference evidence="1" key="1">
    <citation type="submission" date="2009-01" db="EMBL/GenBank/DDBJ databases">
        <title>Complete sequence of chromosome Cyanothece sp. PCC 7425.</title>
        <authorList>
            <consortium name="US DOE Joint Genome Institute"/>
            <person name="Lucas S."/>
            <person name="Copeland A."/>
            <person name="Lapidus A."/>
            <person name="Glavina del Rio T."/>
            <person name="Dalin E."/>
            <person name="Tice H."/>
            <person name="Bruce D."/>
            <person name="Goodwin L."/>
            <person name="Pitluck S."/>
            <person name="Sims D."/>
            <person name="Meineke L."/>
            <person name="Brettin T."/>
            <person name="Detter J.C."/>
            <person name="Han C."/>
            <person name="Larimer F."/>
            <person name="Land M."/>
            <person name="Hauser L."/>
            <person name="Kyrpides N."/>
            <person name="Ovchinnikova G."/>
            <person name="Liberton M."/>
            <person name="Stoeckel J."/>
            <person name="Banerjee A."/>
            <person name="Singh A."/>
            <person name="Page L."/>
            <person name="Sato H."/>
            <person name="Zhao L."/>
            <person name="Sherman L."/>
            <person name="Pakrasi H."/>
            <person name="Richardson P."/>
        </authorList>
    </citation>
    <scope>NUCLEOTIDE SEQUENCE</scope>
    <source>
        <strain evidence="1">PCC 7425</strain>
    </source>
</reference>
<sequence>MRRSADSLLPPKVESAIRDLYAAFSHVERPVEVDACPCCISLEELEAIQTKPLGELTTDDLYNYSHNALLNVGNEEDFRYFLPRILEILAQYPEWWG</sequence>
<organism evidence="1">
    <name type="scientific">Cyanothece sp. (strain PCC 7425 / ATCC 29141)</name>
    <dbReference type="NCBI Taxonomy" id="395961"/>
    <lineage>
        <taxon>Bacteria</taxon>
        <taxon>Bacillati</taxon>
        <taxon>Cyanobacteriota</taxon>
        <taxon>Cyanophyceae</taxon>
        <taxon>Gomontiellales</taxon>
        <taxon>Cyanothecaceae</taxon>
        <taxon>Cyanothece</taxon>
    </lineage>
</organism>
<name>B8HWE9_CYAP4</name>
<accession>B8HWE9</accession>
<dbReference type="STRING" id="395961.Cyan7425_2370"/>